<evidence type="ECO:0000313" key="6">
    <source>
        <dbReference type="Proteomes" id="UP000193834"/>
    </source>
</evidence>
<feature type="binding site" evidence="4">
    <location>
        <position position="250"/>
    </location>
    <ligand>
        <name>substrate</name>
    </ligand>
</feature>
<comment type="similarity">
    <text evidence="2">Belongs to the glycosyl hydrolase 88 family.</text>
</comment>
<feature type="binding site" evidence="4">
    <location>
        <position position="254"/>
    </location>
    <ligand>
        <name>substrate</name>
    </ligand>
</feature>
<dbReference type="GO" id="GO:0000272">
    <property type="term" value="P:polysaccharide catabolic process"/>
    <property type="evidence" value="ECO:0007669"/>
    <property type="project" value="TreeGrafter"/>
</dbReference>
<dbReference type="Gene3D" id="1.50.10.10">
    <property type="match status" value="1"/>
</dbReference>
<feature type="active site" description="Proton donor" evidence="3">
    <location>
        <position position="178"/>
    </location>
</feature>
<reference evidence="5 6" key="1">
    <citation type="submission" date="2017-04" db="EMBL/GenBank/DDBJ databases">
        <authorList>
            <person name="Afonso C.L."/>
            <person name="Miller P.J."/>
            <person name="Scott M.A."/>
            <person name="Spackman E."/>
            <person name="Goraichik I."/>
            <person name="Dimitrov K.M."/>
            <person name="Suarez D.L."/>
            <person name="Swayne D.E."/>
        </authorList>
    </citation>
    <scope>NUCLEOTIDE SEQUENCE [LARGE SCALE GENOMIC DNA]</scope>
    <source>
        <strain evidence="5 6">11</strain>
    </source>
</reference>
<dbReference type="InterPro" id="IPR052369">
    <property type="entry name" value="UG_Glycosaminoglycan_Hydrolase"/>
</dbReference>
<organism evidence="5 6">
    <name type="scientific">Paenibacillus aquistagni</name>
    <dbReference type="NCBI Taxonomy" id="1852522"/>
    <lineage>
        <taxon>Bacteria</taxon>
        <taxon>Bacillati</taxon>
        <taxon>Bacillota</taxon>
        <taxon>Bacilli</taxon>
        <taxon>Bacillales</taxon>
        <taxon>Paenibacillaceae</taxon>
        <taxon>Paenibacillus</taxon>
    </lineage>
</organism>
<dbReference type="AlphaFoldDB" id="A0A1X7LRV4"/>
<name>A0A1X7LRV4_9BACL</name>
<evidence type="ECO:0000256" key="3">
    <source>
        <dbReference type="PIRSR" id="PIRSR610905-1"/>
    </source>
</evidence>
<dbReference type="PANTHER" id="PTHR36845:SF1">
    <property type="entry name" value="HYDROLASE, PUTATIVE (AFU_ORTHOLOGUE AFUA_7G05090)-RELATED"/>
    <property type="match status" value="1"/>
</dbReference>
<feature type="active site" description="Nucleophile" evidence="3">
    <location>
        <position position="117"/>
    </location>
</feature>
<dbReference type="InterPro" id="IPR008928">
    <property type="entry name" value="6-hairpin_glycosidase_sf"/>
</dbReference>
<feature type="binding site" evidence="4">
    <location>
        <position position="238"/>
    </location>
    <ligand>
        <name>substrate</name>
    </ligand>
</feature>
<dbReference type="InterPro" id="IPR012341">
    <property type="entry name" value="6hp_glycosidase-like_sf"/>
</dbReference>
<evidence type="ECO:0000313" key="5">
    <source>
        <dbReference type="EMBL" id="SMG56628.1"/>
    </source>
</evidence>
<dbReference type="Proteomes" id="UP000193834">
    <property type="component" value="Unassembled WGS sequence"/>
</dbReference>
<gene>
    <name evidence="5" type="ORF">SAMN06295960_4182</name>
</gene>
<feature type="binding site" evidence="4">
    <location>
        <position position="178"/>
    </location>
    <ligand>
        <name>substrate</name>
    </ligand>
</feature>
<dbReference type="RefSeq" id="WP_085497631.1">
    <property type="nucleotide sequence ID" value="NZ_FXAZ01000007.1"/>
</dbReference>
<protein>
    <submittedName>
        <fullName evidence="5">Unsaturated chondroitin disaccharide hydrolase</fullName>
    </submittedName>
</protein>
<evidence type="ECO:0000256" key="1">
    <source>
        <dbReference type="ARBA" id="ARBA00022801"/>
    </source>
</evidence>
<keyword evidence="1 5" id="KW-0378">Hydrolase</keyword>
<dbReference type="SUPFAM" id="SSF48208">
    <property type="entry name" value="Six-hairpin glycosidases"/>
    <property type="match status" value="1"/>
</dbReference>
<dbReference type="Pfam" id="PF07470">
    <property type="entry name" value="Glyco_hydro_88"/>
    <property type="match status" value="1"/>
</dbReference>
<sequence length="400" mass="46041">MNTSAKVIYEEVCRPERFHVKEDIRWTKEQCRQAIDYVLAQLDRSLDLFAHQFPAPASVNLVYPAIGNTEWTSSFWTGMLWLAYEVTGDDKYRAKAELQLDSFKERVEQRIGTETHDLGFLYTLSCVAAYKLTGNEEAKQTALLAADMLMERYFEQAGIIQAWGNLNNPSQRGRMIIDCAMNLPLLYWASETTGDPRYYQAAECHIQQTAKYIIREDASTYHTFYMDTESGEPRYGKTSQGYSDDSCWSRGQAWAIYGLPLSYRYTGDSSLIRLAEKVANYYLNRLPEDYVCYWDLIFTEGDEERDSSAAAIAACGMLELAKHLPLVEESRRRYENAALLTLESLAAHYTTVTRPESNGILLHAVYGKPLGNGIDECCIWGDYYYFEALVRTYQDWKPYW</sequence>
<accession>A0A1X7LRV4</accession>
<dbReference type="OrthoDB" id="428577at2"/>
<dbReference type="PANTHER" id="PTHR36845">
    <property type="entry name" value="HYDROLASE, PUTATIVE (AFU_ORTHOLOGUE AFUA_7G05090)-RELATED"/>
    <property type="match status" value="1"/>
</dbReference>
<dbReference type="GO" id="GO:0052757">
    <property type="term" value="F:chondroitin hydrolase activity"/>
    <property type="evidence" value="ECO:0007669"/>
    <property type="project" value="TreeGrafter"/>
</dbReference>
<evidence type="ECO:0000256" key="4">
    <source>
        <dbReference type="PIRSR" id="PIRSR610905-2"/>
    </source>
</evidence>
<keyword evidence="6" id="KW-1185">Reference proteome</keyword>
<dbReference type="InterPro" id="IPR010905">
    <property type="entry name" value="Glyco_hydro_88"/>
</dbReference>
<feature type="binding site" evidence="4">
    <location>
        <position position="117"/>
    </location>
    <ligand>
        <name>substrate</name>
    </ligand>
</feature>
<dbReference type="STRING" id="1852522.SAMN06295960_4182"/>
<feature type="binding site" evidence="4">
    <location>
        <position position="236"/>
    </location>
    <ligand>
        <name>substrate</name>
    </ligand>
</feature>
<proteinExistence type="inferred from homology"/>
<evidence type="ECO:0000256" key="2">
    <source>
        <dbReference type="ARBA" id="ARBA00038358"/>
    </source>
</evidence>
<dbReference type="EMBL" id="FXAZ01000007">
    <property type="protein sequence ID" value="SMG56628.1"/>
    <property type="molecule type" value="Genomic_DNA"/>
</dbReference>